<dbReference type="EMBL" id="ATLV01025286">
    <property type="status" value="NOT_ANNOTATED_CDS"/>
    <property type="molecule type" value="Genomic_DNA"/>
</dbReference>
<organism evidence="2">
    <name type="scientific">Anopheles sinensis</name>
    <name type="common">Mosquito</name>
    <dbReference type="NCBI Taxonomy" id="74873"/>
    <lineage>
        <taxon>Eukaryota</taxon>
        <taxon>Metazoa</taxon>
        <taxon>Ecdysozoa</taxon>
        <taxon>Arthropoda</taxon>
        <taxon>Hexapoda</taxon>
        <taxon>Insecta</taxon>
        <taxon>Pterygota</taxon>
        <taxon>Neoptera</taxon>
        <taxon>Endopterygota</taxon>
        <taxon>Diptera</taxon>
        <taxon>Nematocera</taxon>
        <taxon>Culicoidea</taxon>
        <taxon>Culicidae</taxon>
        <taxon>Anophelinae</taxon>
        <taxon>Anopheles</taxon>
    </lineage>
</organism>
<name>A0A084WQ85_ANOSI</name>
<keyword evidence="4" id="KW-1185">Reference proteome</keyword>
<dbReference type="OrthoDB" id="8070558at2759"/>
<feature type="compositionally biased region" description="Polar residues" evidence="1">
    <location>
        <begin position="718"/>
        <end position="737"/>
    </location>
</feature>
<dbReference type="STRING" id="74873.A0A084WQ85"/>
<feature type="compositionally biased region" description="Acidic residues" evidence="1">
    <location>
        <begin position="484"/>
        <end position="513"/>
    </location>
</feature>
<dbReference type="VEuPathDB" id="VectorBase:ASIC020591"/>
<feature type="compositionally biased region" description="Acidic residues" evidence="1">
    <location>
        <begin position="543"/>
        <end position="559"/>
    </location>
</feature>
<dbReference type="Proteomes" id="UP000030765">
    <property type="component" value="Unassembled WGS sequence"/>
</dbReference>
<dbReference type="OMA" id="IVQVEPC"/>
<feature type="compositionally biased region" description="Basic and acidic residues" evidence="1">
    <location>
        <begin position="681"/>
        <end position="694"/>
    </location>
</feature>
<feature type="compositionally biased region" description="Acidic residues" evidence="1">
    <location>
        <begin position="1046"/>
        <end position="1080"/>
    </location>
</feature>
<feature type="compositionally biased region" description="Low complexity" evidence="1">
    <location>
        <begin position="578"/>
        <end position="592"/>
    </location>
</feature>
<feature type="compositionally biased region" description="Basic and acidic residues" evidence="1">
    <location>
        <begin position="1607"/>
        <end position="1617"/>
    </location>
</feature>
<evidence type="ECO:0000313" key="3">
    <source>
        <dbReference type="EnsemblMetazoa" id="ASIC020591-PA"/>
    </source>
</evidence>
<feature type="compositionally biased region" description="Acidic residues" evidence="1">
    <location>
        <begin position="875"/>
        <end position="892"/>
    </location>
</feature>
<dbReference type="EMBL" id="KE525379">
    <property type="protein sequence ID" value="KFB52379.1"/>
    <property type="molecule type" value="Genomic_DNA"/>
</dbReference>
<feature type="region of interest" description="Disordered" evidence="1">
    <location>
        <begin position="1433"/>
        <end position="1500"/>
    </location>
</feature>
<feature type="region of interest" description="Disordered" evidence="1">
    <location>
        <begin position="948"/>
        <end position="983"/>
    </location>
</feature>
<proteinExistence type="predicted"/>
<sequence>MNTEEEVPTRVTRGALRRRSIDQDATPQNPLGSGTGAAGGTPKKATSTKKATTLGAIQEAQGRPSTPVGGGRTTRRRMSESSDTPTTAPNKAVQILKEAETGTGSGRRSRNNSLTLTEENVELLNQANEGTGAGGRTRTPARLRASHEALTNTTPQTAPPAVRRSTRRNSVTSDDGSIQSLPITTPKTPVVRSLKEETIVEEDASSVDRSEPETTTPRNNRRQGGTPKAASESPRRNPSSPLLSAKKEMTPTRVSVSPRLPNTTPRSKNVSFSDDSKQEDHQSGYPKTPTSPGKKFVLVEVNDLRNTQLINGTPKVNAEIDLNESAEKDKANKDVPQGSPTISVEGETTESDPPKAAEVVKEQDEAEQKAIPASPKAVKMDSTPAKDGTPMKPAESIPAGDRSVVGDANNISGIEELESSMALPSSNKPKYWSNSVRGTATQPIDLFAVSKQEEDSPKREEEQKSTKTPDKLGAPKEDERPIEEQNEEDEEGEEEEEDEEQDKNELIDDEAMEVDGYQSGDSLDAEVRREMEENEIADHGEDLGSEDTADEGAADDQYENDSFIVSDDNEELDEDALLDGTGDDLSLSTGGSPVKSAKKATVTPSRRRIIQMGDDSDSEQEDKLLSTPPSSDWNRSLDVKRSAKRLQTTDEEASPEKKPNRQSLPKDENAGDQKVGTPKKIPTEKSEDAKDTPKQIESTPTKVLPSPAEADVAKGGTPKQSNSTPGKLQSSQETVTPAKSEAESAQPDTSPSMADVSASPNTTTESSLNEHNSVSVVVSRKSLPAGSAENRLVSDSKSETRKSLPASTKMQFTEEATAEDLHPSSSNLEASYQEEEGEEKEEQEQNDKAAEQSHVSEKAVDQERTAEKSAISITSDEEYFETSEVIDLEEADKEQPVEREQPEEEKSEDTKEQQQPSPEVVVPPVKPARKSLPAAPLISAQFYLGGSKKEKRNTLAGVPTTVGATSTPNAKKPDSAKNANVSSKLVANPFAMASAMKAKGRLSMDDAAQTMPKTKVRNRNSLPTKLDGGVLPDGANSSTKEKPAAELDEPEPMEVDEYIEEEVEKEGQNDDGEGEAEPEPEEKTTQTPVAKPKTPRKPKKALEDFDLESILTRCNEVVRADKERKKQLGKLAQQKRDEKRRLRALREQQEKEAAATNGDKPTEKDQPSDSEDEAMNDKRPNEATTTSNNDTTGQSIGAGGQHQDEPAKKKKKRKPKVKNYVLEEIKELKKDHVSEALLRKMEAREARKQRKKAKRAAQIKQLNKENGHAVVGGGSSSDGGAGIGAKLQKVAAKKKQQQMKEEAAAKEAVAKEQPAVRVAVSAFSVFQQLQNNPGEALVNGQKKSQHAGELPEVKKGLEKDQKPVESVKKLKEANQPKAPKTDEVTVLKKVGKPEKPSKENRQPVTVDVVAKTPTADDVVSAKKIKLTVAQKAASESKLQQQQPEATNSFEEVKGKQAMTKKVTSAVLLPKSLPDPVHEETRKAKKSKKNKADKLSAAEEVKEDVQQFVEEKKEVSIEQQDVPKPVPKEKKLKKKAQAVMLETAEDRNVSLKEKKSKKKAAAMIPEVAEEPLTKEVPEPIGKEKKIKKKSAMKHDEVNGETLMASAIREVHAAIESSKKSKKAAQKKKHVEVEEQQHQQDDGLLPPEEPASGPPKKRKRELLDGSTPRPTKLRALQRADHGGFEEATVTPDKTRLKRNFGFEELQATPKAVGFKVSSLLPTDELRTLAEETTKAGKLQSSKKKGAVVAEPNRSLPLPVWTRSGYFLEIPEENSKAADDKRPKKATEADAGYIPLKGHENIKLKTLRNGSGGGVVSASSSASVVKPHRIDPATVAPSVISFKRQQLLEKTAHLREKKGGRKK</sequence>
<feature type="compositionally biased region" description="Basic and acidic residues" evidence="1">
    <location>
        <begin position="843"/>
        <end position="867"/>
    </location>
</feature>
<feature type="compositionally biased region" description="Basic and acidic residues" evidence="1">
    <location>
        <begin position="1116"/>
        <end position="1126"/>
    </location>
</feature>
<reference evidence="3" key="2">
    <citation type="submission" date="2020-05" db="UniProtKB">
        <authorList>
            <consortium name="EnsemblMetazoa"/>
        </authorList>
    </citation>
    <scope>IDENTIFICATION</scope>
</reference>
<feature type="region of interest" description="Disordered" evidence="1">
    <location>
        <begin position="1336"/>
        <end position="1408"/>
    </location>
</feature>
<evidence type="ECO:0000313" key="2">
    <source>
        <dbReference type="EMBL" id="KFB52379.1"/>
    </source>
</evidence>
<feature type="region of interest" description="Disordered" evidence="1">
    <location>
        <begin position="1"/>
        <end position="296"/>
    </location>
</feature>
<feature type="region of interest" description="Disordered" evidence="1">
    <location>
        <begin position="997"/>
        <end position="1220"/>
    </location>
</feature>
<feature type="compositionally biased region" description="Low complexity" evidence="1">
    <location>
        <begin position="40"/>
        <end position="67"/>
    </location>
</feature>
<reference evidence="2 4" key="1">
    <citation type="journal article" date="2014" name="BMC Genomics">
        <title>Genome sequence of Anopheles sinensis provides insight into genetics basis of mosquito competence for malaria parasites.</title>
        <authorList>
            <person name="Zhou D."/>
            <person name="Zhang D."/>
            <person name="Ding G."/>
            <person name="Shi L."/>
            <person name="Hou Q."/>
            <person name="Ye Y."/>
            <person name="Xu Y."/>
            <person name="Zhou H."/>
            <person name="Xiong C."/>
            <person name="Li S."/>
            <person name="Yu J."/>
            <person name="Hong S."/>
            <person name="Yu X."/>
            <person name="Zou P."/>
            <person name="Chen C."/>
            <person name="Chang X."/>
            <person name="Wang W."/>
            <person name="Lv Y."/>
            <person name="Sun Y."/>
            <person name="Ma L."/>
            <person name="Shen B."/>
            <person name="Zhu C."/>
        </authorList>
    </citation>
    <scope>NUCLEOTIDE SEQUENCE [LARGE SCALE GENOMIC DNA]</scope>
</reference>
<gene>
    <name evidence="2" type="ORF">ZHAS_00020591</name>
</gene>
<feature type="region of interest" description="Disordered" evidence="1">
    <location>
        <begin position="1769"/>
        <end position="1789"/>
    </location>
</feature>
<feature type="compositionally biased region" description="Basic and acidic residues" evidence="1">
    <location>
        <begin position="792"/>
        <end position="802"/>
    </location>
</feature>
<accession>A0A084WQ85</accession>
<feature type="compositionally biased region" description="Basic residues" evidence="1">
    <location>
        <begin position="1247"/>
        <end position="1257"/>
    </location>
</feature>
<feature type="compositionally biased region" description="Low complexity" evidence="1">
    <location>
        <begin position="913"/>
        <end position="923"/>
    </location>
</feature>
<feature type="compositionally biased region" description="Basic residues" evidence="1">
    <location>
        <begin position="1208"/>
        <end position="1217"/>
    </location>
</feature>
<protein>
    <submittedName>
        <fullName evidence="2 3">Uncharacterized protein</fullName>
    </submittedName>
</protein>
<feature type="compositionally biased region" description="Basic and acidic residues" evidence="1">
    <location>
        <begin position="352"/>
        <end position="368"/>
    </location>
</feature>
<feature type="compositionally biased region" description="Basic and acidic residues" evidence="1">
    <location>
        <begin position="1629"/>
        <end position="1639"/>
    </location>
</feature>
<feature type="compositionally biased region" description="Basic and acidic residues" evidence="1">
    <location>
        <begin position="1770"/>
        <end position="1785"/>
    </location>
</feature>
<feature type="compositionally biased region" description="Basic and acidic residues" evidence="1">
    <location>
        <begin position="525"/>
        <end position="542"/>
    </location>
</feature>
<evidence type="ECO:0000313" key="4">
    <source>
        <dbReference type="Proteomes" id="UP000030765"/>
    </source>
</evidence>
<feature type="compositionally biased region" description="Polar residues" evidence="1">
    <location>
        <begin position="1436"/>
        <end position="1449"/>
    </location>
</feature>
<feature type="compositionally biased region" description="Basic and acidic residues" evidence="1">
    <location>
        <begin position="654"/>
        <end position="671"/>
    </location>
</feature>
<feature type="compositionally biased region" description="Basic and acidic residues" evidence="1">
    <location>
        <begin position="1573"/>
        <end position="1582"/>
    </location>
</feature>
<feature type="compositionally biased region" description="Polar residues" evidence="1">
    <location>
        <begin position="746"/>
        <end position="776"/>
    </location>
</feature>
<feature type="compositionally biased region" description="Polar residues" evidence="1">
    <location>
        <begin position="174"/>
        <end position="187"/>
    </location>
</feature>
<feature type="compositionally biased region" description="Gly residues" evidence="1">
    <location>
        <begin position="1270"/>
        <end position="1279"/>
    </location>
</feature>
<feature type="region of interest" description="Disordered" evidence="1">
    <location>
        <begin position="1573"/>
        <end position="1690"/>
    </location>
</feature>
<feature type="compositionally biased region" description="Polar residues" evidence="1">
    <location>
        <begin position="422"/>
        <end position="442"/>
    </location>
</feature>
<feature type="compositionally biased region" description="Basic and acidic residues" evidence="1">
    <location>
        <begin position="1349"/>
        <end position="1401"/>
    </location>
</feature>
<feature type="compositionally biased region" description="Basic and acidic residues" evidence="1">
    <location>
        <begin position="1489"/>
        <end position="1500"/>
    </location>
</feature>
<feature type="compositionally biased region" description="Basic and acidic residues" evidence="1">
    <location>
        <begin position="1134"/>
        <end position="1153"/>
    </location>
</feature>
<evidence type="ECO:0000256" key="1">
    <source>
        <dbReference type="SAM" id="MobiDB-lite"/>
    </source>
</evidence>
<feature type="compositionally biased region" description="Acidic residues" evidence="1">
    <location>
        <begin position="567"/>
        <end position="577"/>
    </location>
</feature>
<dbReference type="VEuPathDB" id="VectorBase:ASIS014710"/>
<dbReference type="EnsemblMetazoa" id="ASIC020591-RA">
    <property type="protein sequence ID" value="ASIC020591-PA"/>
    <property type="gene ID" value="ASIC020591"/>
</dbReference>
<feature type="compositionally biased region" description="Acidic residues" evidence="1">
    <location>
        <begin position="832"/>
        <end position="842"/>
    </location>
</feature>
<feature type="region of interest" description="Disordered" evidence="1">
    <location>
        <begin position="310"/>
        <end position="925"/>
    </location>
</feature>
<feature type="region of interest" description="Disordered" evidence="1">
    <location>
        <begin position="1244"/>
        <end position="1279"/>
    </location>
</feature>
<feature type="compositionally biased region" description="Low complexity" evidence="1">
    <location>
        <begin position="229"/>
        <end position="244"/>
    </location>
</feature>
<feature type="compositionally biased region" description="Polar residues" evidence="1">
    <location>
        <begin position="1182"/>
        <end position="1195"/>
    </location>
</feature>
<feature type="compositionally biased region" description="Low complexity" evidence="1">
    <location>
        <begin position="111"/>
        <end position="125"/>
    </location>
</feature>
<feature type="compositionally biased region" description="Basic and acidic residues" evidence="1">
    <location>
        <begin position="451"/>
        <end position="483"/>
    </location>
</feature>
<feature type="compositionally biased region" description="Basic residues" evidence="1">
    <location>
        <begin position="1618"/>
        <end position="1628"/>
    </location>
</feature>
<feature type="compositionally biased region" description="Polar residues" evidence="1">
    <location>
        <begin position="252"/>
        <end position="273"/>
    </location>
</feature>